<organism evidence="11 12">
    <name type="scientific">Marinomonas spartinae</name>
    <dbReference type="NCBI Taxonomy" id="1792290"/>
    <lineage>
        <taxon>Bacteria</taxon>
        <taxon>Pseudomonadati</taxon>
        <taxon>Pseudomonadota</taxon>
        <taxon>Gammaproteobacteria</taxon>
        <taxon>Oceanospirillales</taxon>
        <taxon>Oceanospirillaceae</taxon>
        <taxon>Marinomonas</taxon>
    </lineage>
</organism>
<dbReference type="RefSeq" id="WP_067017093.1">
    <property type="nucleotide sequence ID" value="NZ_FLOB01000005.1"/>
</dbReference>
<evidence type="ECO:0000256" key="7">
    <source>
        <dbReference type="ARBA" id="ARBA00040167"/>
    </source>
</evidence>
<evidence type="ECO:0000256" key="9">
    <source>
        <dbReference type="RuleBase" id="RU366031"/>
    </source>
</evidence>
<dbReference type="InterPro" id="IPR039793">
    <property type="entry name" value="UROS/Hem4"/>
</dbReference>
<dbReference type="UniPathway" id="UPA00251">
    <property type="reaction ID" value="UER00320"/>
</dbReference>
<dbReference type="InterPro" id="IPR003754">
    <property type="entry name" value="4pyrrol_synth_uPrphyn_synth"/>
</dbReference>
<dbReference type="PANTHER" id="PTHR38042">
    <property type="entry name" value="UROPORPHYRINOGEN-III SYNTHASE, CHLOROPLASTIC"/>
    <property type="match status" value="1"/>
</dbReference>
<dbReference type="GO" id="GO:0006782">
    <property type="term" value="P:protoporphyrinogen IX biosynthetic process"/>
    <property type="evidence" value="ECO:0007669"/>
    <property type="project" value="UniProtKB-UniRule"/>
</dbReference>
<dbReference type="Gene3D" id="3.40.50.10090">
    <property type="match status" value="2"/>
</dbReference>
<evidence type="ECO:0000259" key="10">
    <source>
        <dbReference type="Pfam" id="PF02602"/>
    </source>
</evidence>
<comment type="function">
    <text evidence="6 9">Catalyzes cyclization of the linear tetrapyrrole, hydroxymethylbilane, to the macrocyclic uroporphyrinogen III.</text>
</comment>
<dbReference type="AlphaFoldDB" id="A0A1A8TK59"/>
<gene>
    <name evidence="11" type="primary">hemD</name>
    <name evidence="11" type="ORF">MSP8886_02628</name>
</gene>
<dbReference type="EMBL" id="FLOB01000005">
    <property type="protein sequence ID" value="SBS32999.1"/>
    <property type="molecule type" value="Genomic_DNA"/>
</dbReference>
<dbReference type="CDD" id="cd06578">
    <property type="entry name" value="HemD"/>
    <property type="match status" value="1"/>
</dbReference>
<evidence type="ECO:0000313" key="12">
    <source>
        <dbReference type="Proteomes" id="UP000092544"/>
    </source>
</evidence>
<keyword evidence="5 9" id="KW-0627">Porphyrin biosynthesis</keyword>
<keyword evidence="12" id="KW-1185">Reference proteome</keyword>
<evidence type="ECO:0000256" key="2">
    <source>
        <dbReference type="ARBA" id="ARBA00008133"/>
    </source>
</evidence>
<comment type="catalytic activity">
    <reaction evidence="8 9">
        <text>hydroxymethylbilane = uroporphyrinogen III + H2O</text>
        <dbReference type="Rhea" id="RHEA:18965"/>
        <dbReference type="ChEBI" id="CHEBI:15377"/>
        <dbReference type="ChEBI" id="CHEBI:57308"/>
        <dbReference type="ChEBI" id="CHEBI:57845"/>
        <dbReference type="EC" id="4.2.1.75"/>
    </reaction>
</comment>
<evidence type="ECO:0000256" key="3">
    <source>
        <dbReference type="ARBA" id="ARBA00013109"/>
    </source>
</evidence>
<reference evidence="11 12" key="1">
    <citation type="submission" date="2016-06" db="EMBL/GenBank/DDBJ databases">
        <authorList>
            <person name="Kjaerup R.B."/>
            <person name="Dalgaard T.S."/>
            <person name="Juul-Madsen H.R."/>
        </authorList>
    </citation>
    <scope>NUCLEOTIDE SEQUENCE [LARGE SCALE GENOMIC DNA]</scope>
    <source>
        <strain evidence="11 12">CECT 8886</strain>
    </source>
</reference>
<evidence type="ECO:0000256" key="5">
    <source>
        <dbReference type="ARBA" id="ARBA00023244"/>
    </source>
</evidence>
<dbReference type="PANTHER" id="PTHR38042:SF1">
    <property type="entry name" value="UROPORPHYRINOGEN-III SYNTHASE, CHLOROPLASTIC"/>
    <property type="match status" value="1"/>
</dbReference>
<dbReference type="SUPFAM" id="SSF69618">
    <property type="entry name" value="HemD-like"/>
    <property type="match status" value="1"/>
</dbReference>
<evidence type="ECO:0000256" key="8">
    <source>
        <dbReference type="ARBA" id="ARBA00048617"/>
    </source>
</evidence>
<evidence type="ECO:0000313" key="11">
    <source>
        <dbReference type="EMBL" id="SBS32999.1"/>
    </source>
</evidence>
<evidence type="ECO:0000256" key="6">
    <source>
        <dbReference type="ARBA" id="ARBA00037589"/>
    </source>
</evidence>
<dbReference type="Proteomes" id="UP000092544">
    <property type="component" value="Unassembled WGS sequence"/>
</dbReference>
<evidence type="ECO:0000256" key="1">
    <source>
        <dbReference type="ARBA" id="ARBA00004772"/>
    </source>
</evidence>
<protein>
    <recommendedName>
        <fullName evidence="7 9">Uroporphyrinogen-III synthase</fullName>
        <ecNumber evidence="3 9">4.2.1.75</ecNumber>
    </recommendedName>
</protein>
<keyword evidence="4 9" id="KW-0456">Lyase</keyword>
<dbReference type="Pfam" id="PF02602">
    <property type="entry name" value="HEM4"/>
    <property type="match status" value="1"/>
</dbReference>
<dbReference type="GO" id="GO:0006780">
    <property type="term" value="P:uroporphyrinogen III biosynthetic process"/>
    <property type="evidence" value="ECO:0007669"/>
    <property type="project" value="UniProtKB-UniRule"/>
</dbReference>
<evidence type="ECO:0000256" key="4">
    <source>
        <dbReference type="ARBA" id="ARBA00023239"/>
    </source>
</evidence>
<dbReference type="OrthoDB" id="9787650at2"/>
<dbReference type="EC" id="4.2.1.75" evidence="3 9"/>
<name>A0A1A8TK59_9GAMM</name>
<comment type="pathway">
    <text evidence="1 9">Porphyrin-containing compound metabolism; protoporphyrin-IX biosynthesis; coproporphyrinogen-III from 5-aminolevulinate: step 3/4.</text>
</comment>
<dbReference type="InterPro" id="IPR036108">
    <property type="entry name" value="4pyrrol_syn_uPrphyn_synt_sf"/>
</dbReference>
<dbReference type="GO" id="GO:0004852">
    <property type="term" value="F:uroporphyrinogen-III synthase activity"/>
    <property type="evidence" value="ECO:0007669"/>
    <property type="project" value="UniProtKB-UniRule"/>
</dbReference>
<feature type="domain" description="Tetrapyrrole biosynthesis uroporphyrinogen III synthase" evidence="10">
    <location>
        <begin position="22"/>
        <end position="241"/>
    </location>
</feature>
<dbReference type="STRING" id="1792290.MSP8886_02628"/>
<accession>A0A1A8TK59</accession>
<proteinExistence type="inferred from homology"/>
<sequence>MNKLSILITRPEPENSLSCQHAKQHGYLPVPLPILSISPLTEPNQVAAIRSLVFNIDEFHYVIFVSKNAVRFGVEWLDDCWPMIPEGIHWIGIGKGTTKALQELGVPAITNPGHTTEALLEWLKPAKMRGQKVLIIKGEGGRTELGDQLTKRGASVQYLSLYQRQQPSYAAQTFLMLPDIDLIWITSGESLDNLNDYTEQFKPELKALPILTPSVRVNDLALEMGWKQATCANGADDQSLISATELYIGNKNDR</sequence>
<comment type="similarity">
    <text evidence="2 9">Belongs to the uroporphyrinogen-III synthase family.</text>
</comment>